<dbReference type="Proteomes" id="UP000297195">
    <property type="component" value="Segment"/>
</dbReference>
<name>A0A4D6DWE0_9CAUD</name>
<accession>A0A4D6DWE0</accession>
<reference evidence="1 2" key="1">
    <citation type="submission" date="2019-03" db="EMBL/GenBank/DDBJ databases">
        <authorList>
            <person name="Kim S.G."/>
            <person name="Park S.C."/>
        </authorList>
    </citation>
    <scope>NUCLEOTIDE SEQUENCE [LARGE SCALE GENOMIC DNA]</scope>
</reference>
<organism evidence="1 2">
    <name type="scientific">Edwardsiella phage pEt-SU</name>
    <dbReference type="NCBI Taxonomy" id="2562142"/>
    <lineage>
        <taxon>Viruses</taxon>
        <taxon>Duplodnaviria</taxon>
        <taxon>Heunggongvirae</taxon>
        <taxon>Uroviricota</taxon>
        <taxon>Caudoviricetes</taxon>
        <taxon>Chimalliviridae</taxon>
        <taxon>Petsuvirus</taxon>
        <taxon>Petsuvirus pEtSU</taxon>
    </lineage>
</organism>
<evidence type="ECO:0000313" key="1">
    <source>
        <dbReference type="EMBL" id="QBZ70624.1"/>
    </source>
</evidence>
<gene>
    <name evidence="1" type="ORF">pETSU_043</name>
</gene>
<evidence type="ECO:0000313" key="2">
    <source>
        <dbReference type="Proteomes" id="UP000297195"/>
    </source>
</evidence>
<dbReference type="EMBL" id="MK689364">
    <property type="protein sequence ID" value="QBZ70624.1"/>
    <property type="molecule type" value="Genomic_DNA"/>
</dbReference>
<proteinExistence type="predicted"/>
<protein>
    <submittedName>
        <fullName evidence="1">Uncharacterized protein</fullName>
    </submittedName>
</protein>
<keyword evidence="2" id="KW-1185">Reference proteome</keyword>
<sequence>MLKEEIISKIELLAEDQEKYEKFKDYILEFSNAPRCKKGVLEFVRDLYNSQNVEGLSEMAIELFTDKSMRNSERMRYWIFEHPISLGYNQALKDQREVVMCAIAKYIMDTSERIQNSDLDDKAERQVYLRRAVARLRTVMGTKTHIEFDTLDWAEVEPADYYDYLCSSLSELIDPICDKRVIQEWADSWGDCQSLSQVNMLRSLRSYLNYLDTFYQY</sequence>